<organism evidence="2 3">
    <name type="scientific">Afipia carboxidovorans (strain ATCC 49405 / DSM 1227 / KCTC 32145 / OM5)</name>
    <name type="common">Oligotropha carboxidovorans</name>
    <dbReference type="NCBI Taxonomy" id="504832"/>
    <lineage>
        <taxon>Bacteria</taxon>
        <taxon>Pseudomonadati</taxon>
        <taxon>Pseudomonadota</taxon>
        <taxon>Alphaproteobacteria</taxon>
        <taxon>Hyphomicrobiales</taxon>
        <taxon>Nitrobacteraceae</taxon>
        <taxon>Afipia</taxon>
    </lineage>
</organism>
<keyword evidence="3" id="KW-1185">Reference proteome</keyword>
<gene>
    <name evidence="2" type="ordered locus">OCA5_c23970</name>
</gene>
<keyword evidence="1" id="KW-0472">Membrane</keyword>
<name>B6JEG7_AFIC5</name>
<evidence type="ECO:0000313" key="2">
    <source>
        <dbReference type="EMBL" id="AEI07093.1"/>
    </source>
</evidence>
<dbReference type="STRING" id="504832.OCA5_c23970"/>
<feature type="transmembrane region" description="Helical" evidence="1">
    <location>
        <begin position="37"/>
        <end position="56"/>
    </location>
</feature>
<dbReference type="RefSeq" id="WP_012562761.1">
    <property type="nucleotide sequence ID" value="NC_011386.1"/>
</dbReference>
<dbReference type="HOGENOM" id="CLU_205105_0_0_5"/>
<proteinExistence type="predicted"/>
<dbReference type="EMBL" id="CP002826">
    <property type="protein sequence ID" value="AEI07093.1"/>
    <property type="molecule type" value="Genomic_DNA"/>
</dbReference>
<dbReference type="AlphaFoldDB" id="B6JEG7"/>
<dbReference type="OrthoDB" id="8455028at2"/>
<accession>B6JEG7</accession>
<dbReference type="KEGG" id="ocg:OCA5_c23970"/>
<protein>
    <submittedName>
        <fullName evidence="2">Uncharacterized protein</fullName>
    </submittedName>
</protein>
<evidence type="ECO:0000313" key="3">
    <source>
        <dbReference type="Proteomes" id="UP000007730"/>
    </source>
</evidence>
<keyword evidence="1" id="KW-1133">Transmembrane helix</keyword>
<sequence length="63" mass="6856">MIGPISRILLRYVVGYLVIRALIPQDIADQIANDPDIAAAIGFAIAAVVEGFYALAKKRGWRT</sequence>
<keyword evidence="1" id="KW-0812">Transmembrane</keyword>
<dbReference type="Proteomes" id="UP000007730">
    <property type="component" value="Chromosome"/>
</dbReference>
<dbReference type="eggNOG" id="ENOG5033G05">
    <property type="taxonomic scope" value="Bacteria"/>
</dbReference>
<reference evidence="2 3" key="1">
    <citation type="journal article" date="2011" name="J. Bacteriol.">
        <title>Complete genome sequences of the chemolithoautotrophic Oligotropha carboxidovorans strains OM4 and OM5.</title>
        <authorList>
            <person name="Volland S."/>
            <person name="Rachinger M."/>
            <person name="Strittmatter A."/>
            <person name="Daniel R."/>
            <person name="Gottschalk G."/>
            <person name="Meyer O."/>
        </authorList>
    </citation>
    <scope>NUCLEOTIDE SEQUENCE [LARGE SCALE GENOMIC DNA]</scope>
    <source>
        <strain evidence="3">ATCC 49405 / DSM 1227 / KCTC 32145 / OM5</strain>
    </source>
</reference>
<dbReference type="KEGG" id="oca:OCAR_5601"/>
<evidence type="ECO:0000256" key="1">
    <source>
        <dbReference type="SAM" id="Phobius"/>
    </source>
</evidence>
<feature type="transmembrane region" description="Helical" evidence="1">
    <location>
        <begin position="9"/>
        <end position="25"/>
    </location>
</feature>